<comment type="caution">
    <text evidence="2">The sequence shown here is derived from an EMBL/GenBank/DDBJ whole genome shotgun (WGS) entry which is preliminary data.</text>
</comment>
<protein>
    <recommendedName>
        <fullName evidence="1">Outer membrane protein beta-barrel domain-containing protein</fullName>
    </recommendedName>
</protein>
<dbReference type="Proteomes" id="UP000179243">
    <property type="component" value="Unassembled WGS sequence"/>
</dbReference>
<dbReference type="InterPro" id="IPR025665">
    <property type="entry name" value="Beta-barrel_OMP_2"/>
</dbReference>
<name>A0A1F7FDA8_UNCRA</name>
<dbReference type="Pfam" id="PF13568">
    <property type="entry name" value="OMP_b-brl_2"/>
    <property type="match status" value="1"/>
</dbReference>
<evidence type="ECO:0000313" key="3">
    <source>
        <dbReference type="Proteomes" id="UP000179243"/>
    </source>
</evidence>
<sequence length="213" mass="23862">MIIFIVIALLSVNVCYSKICLIANGGLNLSSLYPYNIDQPVGALPIAEKRVGYNLCAKLALDVNNIMSLETGVSYETRGIVFGQWSYKGKVPLEKTGELSYNLHYIALPINSKIFILKLTRGPFVCFGLLFGYLVVSDISPGNYNIYEYTNGVNVDAILNVGYQVSLIKKTVLLFVEYDYGLTDVYKKDAPIYKGRVRNRNIKINVGWQIMSF</sequence>
<evidence type="ECO:0000313" key="2">
    <source>
        <dbReference type="EMBL" id="OGK04675.1"/>
    </source>
</evidence>
<accession>A0A1F7FDA8</accession>
<reference evidence="2 3" key="1">
    <citation type="journal article" date="2016" name="Nat. Commun.">
        <title>Thousands of microbial genomes shed light on interconnected biogeochemical processes in an aquifer system.</title>
        <authorList>
            <person name="Anantharaman K."/>
            <person name="Brown C.T."/>
            <person name="Hug L.A."/>
            <person name="Sharon I."/>
            <person name="Castelle C.J."/>
            <person name="Probst A.J."/>
            <person name="Thomas B.C."/>
            <person name="Singh A."/>
            <person name="Wilkins M.J."/>
            <person name="Karaoz U."/>
            <person name="Brodie E.L."/>
            <person name="Williams K.H."/>
            <person name="Hubbard S.S."/>
            <person name="Banfield J.F."/>
        </authorList>
    </citation>
    <scope>NUCLEOTIDE SEQUENCE [LARGE SCALE GENOMIC DNA]</scope>
</reference>
<proteinExistence type="predicted"/>
<dbReference type="EMBL" id="MFYX01000067">
    <property type="protein sequence ID" value="OGK04675.1"/>
    <property type="molecule type" value="Genomic_DNA"/>
</dbReference>
<organism evidence="2 3">
    <name type="scientific">Candidatus Raymondbacteria bacterium RIFOXYD12_FULL_49_13</name>
    <dbReference type="NCBI Taxonomy" id="1817890"/>
    <lineage>
        <taxon>Bacteria</taxon>
        <taxon>Raymondiibacteriota</taxon>
    </lineage>
</organism>
<feature type="domain" description="Outer membrane protein beta-barrel" evidence="1">
    <location>
        <begin position="46"/>
        <end position="186"/>
    </location>
</feature>
<dbReference type="AlphaFoldDB" id="A0A1F7FDA8"/>
<gene>
    <name evidence="2" type="ORF">A2519_21100</name>
</gene>
<evidence type="ECO:0000259" key="1">
    <source>
        <dbReference type="Pfam" id="PF13568"/>
    </source>
</evidence>